<keyword evidence="12 19" id="KW-1133">Transmembrane helix</keyword>
<dbReference type="InterPro" id="IPR036412">
    <property type="entry name" value="HAD-like_sf"/>
</dbReference>
<dbReference type="InterPro" id="IPR023214">
    <property type="entry name" value="HAD_sf"/>
</dbReference>
<dbReference type="InterPro" id="IPR023299">
    <property type="entry name" value="ATPase_P-typ_cyto_dom_N"/>
</dbReference>
<evidence type="ECO:0000256" key="18">
    <source>
        <dbReference type="PIRSR" id="PIRSR606539-3"/>
    </source>
</evidence>
<comment type="similarity">
    <text evidence="3 19">Belongs to the cation transport ATPase (P-type) (TC 3.A.3) family. Type IV subfamily.</text>
</comment>
<feature type="domain" description="P-type ATPase C-terminal" evidence="23">
    <location>
        <begin position="921"/>
        <end position="1174"/>
    </location>
</feature>
<evidence type="ECO:0000256" key="13">
    <source>
        <dbReference type="ARBA" id="ARBA00023136"/>
    </source>
</evidence>
<evidence type="ECO:0000256" key="8">
    <source>
        <dbReference type="ARBA" id="ARBA00022741"/>
    </source>
</evidence>
<dbReference type="SFLD" id="SFLDS00003">
    <property type="entry name" value="Haloacid_Dehalogenase"/>
    <property type="match status" value="1"/>
</dbReference>
<feature type="binding site" evidence="18">
    <location>
        <position position="895"/>
    </location>
    <ligand>
        <name>Mg(2+)</name>
        <dbReference type="ChEBI" id="CHEBI:18420"/>
    </ligand>
</feature>
<dbReference type="PANTHER" id="PTHR24092:SF150">
    <property type="entry name" value="PHOSPHOLIPID-TRANSPORTING ATPASE"/>
    <property type="match status" value="1"/>
</dbReference>
<evidence type="ECO:0000256" key="4">
    <source>
        <dbReference type="ARBA" id="ARBA00022475"/>
    </source>
</evidence>
<evidence type="ECO:0000259" key="23">
    <source>
        <dbReference type="Pfam" id="PF16212"/>
    </source>
</evidence>
<dbReference type="SUPFAM" id="SSF56784">
    <property type="entry name" value="HAD-like"/>
    <property type="match status" value="1"/>
</dbReference>
<keyword evidence="7 18" id="KW-0479">Metal-binding</keyword>
<dbReference type="Pfam" id="PF16209">
    <property type="entry name" value="PhoLip_ATPase_N"/>
    <property type="match status" value="1"/>
</dbReference>
<dbReference type="GO" id="GO:0005886">
    <property type="term" value="C:plasma membrane"/>
    <property type="evidence" value="ECO:0007669"/>
    <property type="project" value="UniProtKB-SubCell"/>
</dbReference>
<dbReference type="GO" id="GO:0032456">
    <property type="term" value="P:endocytic recycling"/>
    <property type="evidence" value="ECO:0007669"/>
    <property type="project" value="TreeGrafter"/>
</dbReference>
<dbReference type="FunFam" id="3.40.50.1000:FF:000014">
    <property type="entry name" value="Phospholipid-transporting ATPase"/>
    <property type="match status" value="1"/>
</dbReference>
<dbReference type="FunFam" id="3.40.1110.10:FF:000087">
    <property type="entry name" value="Phospholipid-transporting ATPase"/>
    <property type="match status" value="1"/>
</dbReference>
<keyword evidence="4" id="KW-1003">Cell membrane</keyword>
<evidence type="ECO:0000256" key="3">
    <source>
        <dbReference type="ARBA" id="ARBA00008109"/>
    </source>
</evidence>
<dbReference type="NCBIfam" id="TIGR01494">
    <property type="entry name" value="ATPase_P-type"/>
    <property type="match status" value="1"/>
</dbReference>
<protein>
    <recommendedName>
        <fullName evidence="19">Phospholipid-transporting ATPase</fullName>
        <ecNumber evidence="19">7.6.2.1</ecNumber>
    </recommendedName>
</protein>
<evidence type="ECO:0000256" key="16">
    <source>
        <dbReference type="PIRSR" id="PIRSR606539-1"/>
    </source>
</evidence>
<feature type="compositionally biased region" description="Polar residues" evidence="20">
    <location>
        <begin position="32"/>
        <end position="51"/>
    </location>
</feature>
<proteinExistence type="inferred from homology"/>
<dbReference type="PRINTS" id="PR00119">
    <property type="entry name" value="CATATPASE"/>
</dbReference>
<dbReference type="GO" id="GO:0006892">
    <property type="term" value="P:post-Golgi vesicle-mediated transport"/>
    <property type="evidence" value="ECO:0007669"/>
    <property type="project" value="TreeGrafter"/>
</dbReference>
<feature type="transmembrane region" description="Helical" evidence="19">
    <location>
        <begin position="356"/>
        <end position="376"/>
    </location>
</feature>
<feature type="binding site" evidence="17">
    <location>
        <position position="869"/>
    </location>
    <ligand>
        <name>ATP</name>
        <dbReference type="ChEBI" id="CHEBI:30616"/>
    </ligand>
</feature>
<feature type="binding site" evidence="17">
    <location>
        <position position="667"/>
    </location>
    <ligand>
        <name>ATP</name>
        <dbReference type="ChEBI" id="CHEBI:30616"/>
    </ligand>
</feature>
<dbReference type="InterPro" id="IPR018303">
    <property type="entry name" value="ATPase_P-typ_P_site"/>
</dbReference>
<dbReference type="EC" id="7.6.2.1" evidence="19"/>
<dbReference type="SFLD" id="SFLDF00027">
    <property type="entry name" value="p-type_atpase"/>
    <property type="match status" value="1"/>
</dbReference>
<feature type="transmembrane region" description="Helical" evidence="19">
    <location>
        <begin position="1030"/>
        <end position="1051"/>
    </location>
</feature>
<dbReference type="InterPro" id="IPR032631">
    <property type="entry name" value="P-type_ATPase_N"/>
</dbReference>
<dbReference type="FunFam" id="2.70.150.10:FF:000021">
    <property type="entry name" value="Phospholipid-transporting ATPase"/>
    <property type="match status" value="1"/>
</dbReference>
<feature type="binding site" evidence="17">
    <location>
        <position position="477"/>
    </location>
    <ligand>
        <name>ATP</name>
        <dbReference type="ChEBI" id="CHEBI:30616"/>
    </ligand>
</feature>
<feature type="binding site" evidence="17">
    <location>
        <position position="570"/>
    </location>
    <ligand>
        <name>ATP</name>
        <dbReference type="ChEBI" id="CHEBI:30616"/>
    </ligand>
</feature>
<evidence type="ECO:0000313" key="25">
    <source>
        <dbReference type="Proteomes" id="UP000070544"/>
    </source>
</evidence>
<keyword evidence="5" id="KW-0597">Phosphoprotein</keyword>
<feature type="binding site" evidence="17">
    <location>
        <position position="476"/>
    </location>
    <ligand>
        <name>ATP</name>
        <dbReference type="ChEBI" id="CHEBI:30616"/>
    </ligand>
</feature>
<dbReference type="SUPFAM" id="SSF81665">
    <property type="entry name" value="Calcium ATPase, transmembrane domain M"/>
    <property type="match status" value="1"/>
</dbReference>
<dbReference type="SFLD" id="SFLDG00002">
    <property type="entry name" value="C1.7:_P-type_atpase_like"/>
    <property type="match status" value="1"/>
</dbReference>
<keyword evidence="10 18" id="KW-0460">Magnesium</keyword>
<feature type="binding site" evidence="17">
    <location>
        <position position="749"/>
    </location>
    <ligand>
        <name>ATP</name>
        <dbReference type="ChEBI" id="CHEBI:30616"/>
    </ligand>
</feature>
<evidence type="ECO:0000256" key="1">
    <source>
        <dbReference type="ARBA" id="ARBA00004141"/>
    </source>
</evidence>
<evidence type="ECO:0000256" key="20">
    <source>
        <dbReference type="SAM" id="MobiDB-lite"/>
    </source>
</evidence>
<keyword evidence="9 17" id="KW-0067">ATP-binding</keyword>
<evidence type="ECO:0000256" key="2">
    <source>
        <dbReference type="ARBA" id="ARBA00004236"/>
    </source>
</evidence>
<dbReference type="CDD" id="cd02073">
    <property type="entry name" value="P-type_ATPase_APLT_Dnf-like"/>
    <property type="match status" value="1"/>
</dbReference>
<evidence type="ECO:0000256" key="10">
    <source>
        <dbReference type="ARBA" id="ARBA00022842"/>
    </source>
</evidence>
<comment type="cofactor">
    <cofactor evidence="18">
        <name>Mg(2+)</name>
        <dbReference type="ChEBI" id="CHEBI:18420"/>
    </cofactor>
</comment>
<dbReference type="OMA" id="MHSFWSW"/>
<feature type="binding site" evidence="17">
    <location>
        <position position="875"/>
    </location>
    <ligand>
        <name>ATP</name>
        <dbReference type="ChEBI" id="CHEBI:30616"/>
    </ligand>
</feature>
<organism evidence="24 25">
    <name type="scientific">Gonapodya prolifera (strain JEL478)</name>
    <name type="common">Monoblepharis prolifera</name>
    <dbReference type="NCBI Taxonomy" id="1344416"/>
    <lineage>
        <taxon>Eukaryota</taxon>
        <taxon>Fungi</taxon>
        <taxon>Fungi incertae sedis</taxon>
        <taxon>Chytridiomycota</taxon>
        <taxon>Chytridiomycota incertae sedis</taxon>
        <taxon>Monoblepharidomycetes</taxon>
        <taxon>Monoblepharidales</taxon>
        <taxon>Gonapodyaceae</taxon>
        <taxon>Gonapodya</taxon>
    </lineage>
</organism>
<reference evidence="24 25" key="1">
    <citation type="journal article" date="2015" name="Genome Biol. Evol.">
        <title>Phylogenomic analyses indicate that early fungi evolved digesting cell walls of algal ancestors of land plants.</title>
        <authorList>
            <person name="Chang Y."/>
            <person name="Wang S."/>
            <person name="Sekimoto S."/>
            <person name="Aerts A.L."/>
            <person name="Choi C."/>
            <person name="Clum A."/>
            <person name="LaButti K.M."/>
            <person name="Lindquist E.A."/>
            <person name="Yee Ngan C."/>
            <person name="Ohm R.A."/>
            <person name="Salamov A.A."/>
            <person name="Grigoriev I.V."/>
            <person name="Spatafora J.W."/>
            <person name="Berbee M.L."/>
        </authorList>
    </citation>
    <scope>NUCLEOTIDE SEQUENCE [LARGE SCALE GENOMIC DNA]</scope>
    <source>
        <strain evidence="24 25">JEL478</strain>
    </source>
</reference>
<dbReference type="InterPro" id="IPR001757">
    <property type="entry name" value="P_typ_ATPase"/>
</dbReference>
<gene>
    <name evidence="24" type="ORF">M427DRAFT_118112</name>
</gene>
<feature type="domain" description="P-type ATPase A" evidence="21">
    <location>
        <begin position="190"/>
        <end position="284"/>
    </location>
</feature>
<evidence type="ECO:0000256" key="14">
    <source>
        <dbReference type="ARBA" id="ARBA00034036"/>
    </source>
</evidence>
<feature type="region of interest" description="Disordered" evidence="20">
    <location>
        <begin position="1"/>
        <end position="51"/>
    </location>
</feature>
<feature type="transmembrane region" description="Helical" evidence="19">
    <location>
        <begin position="407"/>
        <end position="429"/>
    </location>
</feature>
<keyword evidence="13 19" id="KW-0472">Membrane</keyword>
<dbReference type="Gene3D" id="3.40.50.1000">
    <property type="entry name" value="HAD superfamily/HAD-like"/>
    <property type="match status" value="1"/>
</dbReference>
<dbReference type="EMBL" id="KQ965731">
    <property type="protein sequence ID" value="KXS22103.1"/>
    <property type="molecule type" value="Genomic_DNA"/>
</dbReference>
<comment type="catalytic activity">
    <reaction evidence="14 19">
        <text>ATP + H2O + phospholipidSide 1 = ADP + phosphate + phospholipidSide 2.</text>
        <dbReference type="EC" id="7.6.2.1"/>
    </reaction>
</comment>
<evidence type="ECO:0000259" key="21">
    <source>
        <dbReference type="Pfam" id="PF00122"/>
    </source>
</evidence>
<dbReference type="Gene3D" id="2.70.150.10">
    <property type="entry name" value="Calcium-transporting ATPase, cytoplasmic transduction domain A"/>
    <property type="match status" value="1"/>
</dbReference>
<evidence type="ECO:0000256" key="12">
    <source>
        <dbReference type="ARBA" id="ARBA00022989"/>
    </source>
</evidence>
<feature type="binding site" evidence="17">
    <location>
        <position position="611"/>
    </location>
    <ligand>
        <name>ATP</name>
        <dbReference type="ChEBI" id="CHEBI:30616"/>
    </ligand>
</feature>
<accession>A0A139AZW9</accession>
<feature type="transmembrane region" description="Helical" evidence="19">
    <location>
        <begin position="1140"/>
        <end position="1159"/>
    </location>
</feature>
<dbReference type="InterPro" id="IPR023298">
    <property type="entry name" value="ATPase_P-typ_TM_dom_sf"/>
</dbReference>
<sequence length="1241" mass="139631">MPPNPRVPNPFVTPFDDDESHQDAENLDHFGNSDSQPLVSRSSPEPHLSFTSQPIMIDQPDVDYAGGGSSAEPAAMAPPEELLAPTVASAGDRVIYLNEPLRNDQAKYLHNRISTTKYNPLTFLPKFFKEQFSKYANVFFLLTAIIQQIPDVSPLNKFTTIIPLSIVLAASAVKEVYEDWKRHSSDDETNNRIAKALRGSSFEPVKWKDIKVGDILRVENSDFFAADLVILSSSEPDAICYIETSNLDGETNLKVKQGIQQTSEVMTAEQAATLTGYIRSEPPNNSLYTYSGLINLNGRDYPLDPTQLLLRGAQLRNTPWIYAVVVNTGHETKLMRNATATPIKRTAVEQMTNRQILILFVLLMAMSIICSIGTLVRTLKDPFEKNVINLDESGAPVEDVPGALKRFGLNIMTFVILFNNLIPISLVMTMEVVKSFHAMLIGSDLDMYYAEADSPAVARMSSLVEELGQIEYIFSDKTGTLTCNKMEFRMCSIAGKAYADIVPEDKKVRVDERGVESGYHTFQRMLENVNSDTTGNVIREFFTLLSVCHTVIPETQDDNSIVYQASSPDEGALVKGASELGYKFVVRRPKSVTVSVNGVNLEFEVLAICEFNSTRKRMSAVIRGPDGKIKLYTKGADTVILERLRQNNPYVEPTLAHLEEYANEGLRTLCLAMREIPEEEYNRWSKLQEKASTLLVNRQDELDKVAELIEKDLVLLGATAIEDKLQDDVPDTIHTLQQAGIKVWVLTGDRQETAINIGYSCKLLNEEMSLIVCNESNEDKTKKFLEKQLIAIKNRGGGGFGNTLSPPKPPFFTRMKDFILNNQNLEMDGELEPLALIIDGRTLDFALNKECEMAFLELACLCKAVICCRVSPLQKALVVKLVKKHRDSLLLAIGDGANDVSMIQAAHVGVGISGQEGLQAARAADFALGQFRYLRKLLLVHGSWSYTRLSKLILYSFYKNITLYMMQFWFALDNGFSGQTLFESWILSAYNVIITVFAPVIIGVFDQYINARMLDKYPQLYLTGQRGQFFNVRIFWGWTLNAILHSLLLYYMSAAAWGDSAVSNTGRVGSIWLFGSGIAYMSEIFAVNLKAALVTDLWTQFAVLAYFGAMVFWLGAYPLYVVVVPPTGMSEELLGTAGPLYSSAVFWWTIILLPVLVLLRDFAWKFYKRTWHPESYHIIQEIQKYNIPDYRPRMEWFRKAVHKVRMIQRMKRNRGYAFSQNESGTANLVRKYDTTRRKPRG</sequence>
<keyword evidence="25" id="KW-1185">Reference proteome</keyword>
<evidence type="ECO:0000256" key="6">
    <source>
        <dbReference type="ARBA" id="ARBA00022692"/>
    </source>
</evidence>
<dbReference type="AlphaFoldDB" id="A0A139AZW9"/>
<feature type="transmembrane region" description="Helical" evidence="19">
    <location>
        <begin position="1071"/>
        <end position="1089"/>
    </location>
</feature>
<feature type="active site" description="4-aspartylphosphate intermediate" evidence="16">
    <location>
        <position position="476"/>
    </location>
</feature>
<dbReference type="Proteomes" id="UP000070544">
    <property type="component" value="Unassembled WGS sequence"/>
</dbReference>
<dbReference type="STRING" id="1344416.A0A139AZW9"/>
<feature type="binding site" evidence="18">
    <location>
        <position position="478"/>
    </location>
    <ligand>
        <name>Mg(2+)</name>
        <dbReference type="ChEBI" id="CHEBI:18420"/>
    </ligand>
</feature>
<dbReference type="NCBIfam" id="TIGR01652">
    <property type="entry name" value="ATPase-Plipid"/>
    <property type="match status" value="1"/>
</dbReference>
<evidence type="ECO:0000256" key="11">
    <source>
        <dbReference type="ARBA" id="ARBA00022967"/>
    </source>
</evidence>
<dbReference type="Pfam" id="PF13246">
    <property type="entry name" value="Cation_ATPase"/>
    <property type="match status" value="1"/>
</dbReference>
<dbReference type="GO" id="GO:0000287">
    <property type="term" value="F:magnesium ion binding"/>
    <property type="evidence" value="ECO:0007669"/>
    <property type="project" value="UniProtKB-UniRule"/>
</dbReference>
<feature type="transmembrane region" description="Helical" evidence="19">
    <location>
        <begin position="984"/>
        <end position="1009"/>
    </location>
</feature>
<dbReference type="GO" id="GO:0016887">
    <property type="term" value="F:ATP hydrolysis activity"/>
    <property type="evidence" value="ECO:0007669"/>
    <property type="project" value="InterPro"/>
</dbReference>
<dbReference type="GO" id="GO:0045332">
    <property type="term" value="P:phospholipid translocation"/>
    <property type="evidence" value="ECO:0007669"/>
    <property type="project" value="TreeGrafter"/>
</dbReference>
<feature type="binding site" evidence="18">
    <location>
        <position position="476"/>
    </location>
    <ligand>
        <name>Mg(2+)</name>
        <dbReference type="ChEBI" id="CHEBI:18420"/>
    </ligand>
</feature>
<dbReference type="InterPro" id="IPR032630">
    <property type="entry name" value="P_typ_ATPase_c"/>
</dbReference>
<feature type="domain" description="P-type ATPase N-terminal" evidence="22">
    <location>
        <begin position="95"/>
        <end position="161"/>
    </location>
</feature>
<keyword evidence="8 17" id="KW-0547">Nucleotide-binding</keyword>
<feature type="transmembrane region" description="Helical" evidence="19">
    <location>
        <begin position="952"/>
        <end position="972"/>
    </location>
</feature>
<evidence type="ECO:0000256" key="15">
    <source>
        <dbReference type="ARBA" id="ARBA00049128"/>
    </source>
</evidence>
<dbReference type="Gene3D" id="3.40.1110.10">
    <property type="entry name" value="Calcium-transporting ATPase, cytoplasmic domain N"/>
    <property type="match status" value="1"/>
</dbReference>
<keyword evidence="11 19" id="KW-1278">Translocase</keyword>
<dbReference type="FunFam" id="3.40.50.1000:FF:000001">
    <property type="entry name" value="Phospholipid-transporting ATPase IC"/>
    <property type="match status" value="1"/>
</dbReference>
<dbReference type="SUPFAM" id="SSF81653">
    <property type="entry name" value="Calcium ATPase, transduction domain A"/>
    <property type="match status" value="1"/>
</dbReference>
<evidence type="ECO:0000256" key="17">
    <source>
        <dbReference type="PIRSR" id="PIRSR606539-2"/>
    </source>
</evidence>
<dbReference type="PANTHER" id="PTHR24092">
    <property type="entry name" value="PROBABLE PHOSPHOLIPID-TRANSPORTING ATPASE"/>
    <property type="match status" value="1"/>
</dbReference>
<evidence type="ECO:0000313" key="24">
    <source>
        <dbReference type="EMBL" id="KXS22103.1"/>
    </source>
</evidence>
<dbReference type="PROSITE" id="PS00154">
    <property type="entry name" value="ATPASE_E1_E2"/>
    <property type="match status" value="1"/>
</dbReference>
<dbReference type="GO" id="GO:0005524">
    <property type="term" value="F:ATP binding"/>
    <property type="evidence" value="ECO:0007669"/>
    <property type="project" value="UniProtKB-UniRule"/>
</dbReference>
<dbReference type="GO" id="GO:0005802">
    <property type="term" value="C:trans-Golgi network"/>
    <property type="evidence" value="ECO:0007669"/>
    <property type="project" value="TreeGrafter"/>
</dbReference>
<evidence type="ECO:0000256" key="19">
    <source>
        <dbReference type="RuleBase" id="RU362033"/>
    </source>
</evidence>
<comment type="catalytic activity">
    <reaction evidence="15">
        <text>a 1,2-diacyl-sn-glycero-3-phosphoethanolamine(out) + ATP + H2O = a 1,2-diacyl-sn-glycero-3-phosphoethanolamine(in) + ADP + phosphate + H(+)</text>
        <dbReference type="Rhea" id="RHEA:66132"/>
        <dbReference type="ChEBI" id="CHEBI:15377"/>
        <dbReference type="ChEBI" id="CHEBI:15378"/>
        <dbReference type="ChEBI" id="CHEBI:30616"/>
        <dbReference type="ChEBI" id="CHEBI:43474"/>
        <dbReference type="ChEBI" id="CHEBI:64612"/>
        <dbReference type="ChEBI" id="CHEBI:456216"/>
    </reaction>
    <physiologicalReaction direction="left-to-right" evidence="15">
        <dbReference type="Rhea" id="RHEA:66133"/>
    </physiologicalReaction>
</comment>
<name>A0A139AZW9_GONPJ</name>
<evidence type="ECO:0000256" key="9">
    <source>
        <dbReference type="ARBA" id="ARBA00022840"/>
    </source>
</evidence>
<feature type="binding site" evidence="17">
    <location>
        <position position="634"/>
    </location>
    <ligand>
        <name>ATP</name>
        <dbReference type="ChEBI" id="CHEBI:30616"/>
    </ligand>
</feature>
<comment type="subcellular location">
    <subcellularLocation>
        <location evidence="2">Cell membrane</location>
    </subcellularLocation>
    <subcellularLocation>
        <location evidence="1 19">Membrane</location>
        <topology evidence="1 19">Multi-pass membrane protein</topology>
    </subcellularLocation>
</comment>
<dbReference type="OrthoDB" id="377733at2759"/>
<dbReference type="InterPro" id="IPR006539">
    <property type="entry name" value="P-type_ATPase_IV"/>
</dbReference>
<keyword evidence="6 19" id="KW-0812">Transmembrane</keyword>
<dbReference type="InterPro" id="IPR008250">
    <property type="entry name" value="ATPase_P-typ_transduc_dom_A_sf"/>
</dbReference>
<feature type="transmembrane region" description="Helical" evidence="19">
    <location>
        <begin position="1101"/>
        <end position="1120"/>
    </location>
</feature>
<feature type="binding site" evidence="17">
    <location>
        <position position="899"/>
    </location>
    <ligand>
        <name>ATP</name>
        <dbReference type="ChEBI" id="CHEBI:30616"/>
    </ligand>
</feature>
<dbReference type="InterPro" id="IPR059000">
    <property type="entry name" value="ATPase_P-type_domA"/>
</dbReference>
<feature type="binding site" evidence="17">
    <location>
        <position position="748"/>
    </location>
    <ligand>
        <name>ATP</name>
        <dbReference type="ChEBI" id="CHEBI:30616"/>
    </ligand>
</feature>
<feature type="binding site" evidence="17">
    <location>
        <position position="747"/>
    </location>
    <ligand>
        <name>ATP</name>
        <dbReference type="ChEBI" id="CHEBI:30616"/>
    </ligand>
</feature>
<evidence type="ECO:0000256" key="7">
    <source>
        <dbReference type="ARBA" id="ARBA00022723"/>
    </source>
</evidence>
<feature type="binding site" evidence="18">
    <location>
        <position position="899"/>
    </location>
    <ligand>
        <name>Mg(2+)</name>
        <dbReference type="ChEBI" id="CHEBI:18420"/>
    </ligand>
</feature>
<dbReference type="GO" id="GO:0140326">
    <property type="term" value="F:ATPase-coupled intramembrane lipid transporter activity"/>
    <property type="evidence" value="ECO:0007669"/>
    <property type="project" value="UniProtKB-EC"/>
</dbReference>
<evidence type="ECO:0000256" key="5">
    <source>
        <dbReference type="ARBA" id="ARBA00022553"/>
    </source>
</evidence>
<dbReference type="Pfam" id="PF00122">
    <property type="entry name" value="E1-E2_ATPase"/>
    <property type="match status" value="1"/>
</dbReference>
<dbReference type="SUPFAM" id="SSF81660">
    <property type="entry name" value="Metal cation-transporting ATPase, ATP-binding domain N"/>
    <property type="match status" value="1"/>
</dbReference>
<feature type="binding site" evidence="17">
    <location>
        <position position="898"/>
    </location>
    <ligand>
        <name>ATP</name>
        <dbReference type="ChEBI" id="CHEBI:30616"/>
    </ligand>
</feature>
<dbReference type="InterPro" id="IPR044492">
    <property type="entry name" value="P_typ_ATPase_HD_dom"/>
</dbReference>
<dbReference type="Pfam" id="PF16212">
    <property type="entry name" value="PhoLip_ATPase_C"/>
    <property type="match status" value="1"/>
</dbReference>
<evidence type="ECO:0000259" key="22">
    <source>
        <dbReference type="Pfam" id="PF16209"/>
    </source>
</evidence>
<feature type="binding site" evidence="17">
    <location>
        <position position="478"/>
    </location>
    <ligand>
        <name>ATP</name>
        <dbReference type="ChEBI" id="CHEBI:30616"/>
    </ligand>
</feature>